<name>A0ABU3U4V3_9FLAO</name>
<accession>A0ABU3U4V3</accession>
<organism evidence="1 2">
    <name type="scientific">Gilvirhabdus luticola</name>
    <dbReference type="NCBI Taxonomy" id="3079858"/>
    <lineage>
        <taxon>Bacteria</taxon>
        <taxon>Pseudomonadati</taxon>
        <taxon>Bacteroidota</taxon>
        <taxon>Flavobacteriia</taxon>
        <taxon>Flavobacteriales</taxon>
        <taxon>Flavobacteriaceae</taxon>
        <taxon>Gilvirhabdus</taxon>
    </lineage>
</organism>
<evidence type="ECO:0000313" key="2">
    <source>
        <dbReference type="Proteomes" id="UP001268651"/>
    </source>
</evidence>
<reference evidence="1 2" key="1">
    <citation type="submission" date="2023-10" db="EMBL/GenBank/DDBJ databases">
        <title>Marimonas sp. nov. isolated from tidal mud flat.</title>
        <authorList>
            <person name="Jaincy N.J."/>
            <person name="Srinivasan S."/>
            <person name="Lee S.-S."/>
        </authorList>
    </citation>
    <scope>NUCLEOTIDE SEQUENCE [LARGE SCALE GENOMIC DNA]</scope>
    <source>
        <strain evidence="1 2">MJ-SS3</strain>
    </source>
</reference>
<comment type="caution">
    <text evidence="1">The sequence shown here is derived from an EMBL/GenBank/DDBJ whole genome shotgun (WGS) entry which is preliminary data.</text>
</comment>
<keyword evidence="2" id="KW-1185">Reference proteome</keyword>
<gene>
    <name evidence="1" type="ORF">RXV94_04645</name>
</gene>
<dbReference type="RefSeq" id="WP_316661320.1">
    <property type="nucleotide sequence ID" value="NZ_JAWHTF010000002.1"/>
</dbReference>
<evidence type="ECO:0000313" key="1">
    <source>
        <dbReference type="EMBL" id="MDU8885439.1"/>
    </source>
</evidence>
<proteinExistence type="predicted"/>
<dbReference type="EMBL" id="JAWHTF010000002">
    <property type="protein sequence ID" value="MDU8885439.1"/>
    <property type="molecule type" value="Genomic_DNA"/>
</dbReference>
<protein>
    <submittedName>
        <fullName evidence="1">Uncharacterized protein</fullName>
    </submittedName>
</protein>
<dbReference type="Proteomes" id="UP001268651">
    <property type="component" value="Unassembled WGS sequence"/>
</dbReference>
<sequence length="110" mass="13154">MTNHQMTNIKKHLTLYFLFLVIVTYAQPNEDFNFMIGNWDIEAKIRQNEIHYIHGKGTMNVYYNQSKDSLFADMRVKFQNFEVIGTTIRTYNNKTERWDVSWNPESGHDV</sequence>